<dbReference type="EMBL" id="SGVY01000021">
    <property type="protein sequence ID" value="TFH80237.1"/>
    <property type="molecule type" value="Genomic_DNA"/>
</dbReference>
<sequence length="65" mass="7494">MMKQYIKPVTELSSSRLKTAILAVSGPEGSQIKDDFMSKKNDFFFDDAQELDENAWEKGFSVWEE</sequence>
<accession>A0A4Y8VIF5</accession>
<name>A0A4Y8VIF5_9BACT</name>
<reference evidence="1 2" key="1">
    <citation type="submission" date="2019-02" db="EMBL/GenBank/DDBJ databases">
        <title>Draft Genome Sequence of the Prevotella sp. BCRC 81118, Isolated from Human Feces.</title>
        <authorList>
            <person name="Huang C.-H."/>
        </authorList>
    </citation>
    <scope>NUCLEOTIDE SEQUENCE [LARGE SCALE GENOMIC DNA]</scope>
    <source>
        <strain evidence="1 2">BCRC 81118</strain>
    </source>
</reference>
<dbReference type="RefSeq" id="WP_134843571.1">
    <property type="nucleotide sequence ID" value="NZ_SGVY01000021.1"/>
</dbReference>
<evidence type="ECO:0000313" key="1">
    <source>
        <dbReference type="EMBL" id="TFH80237.1"/>
    </source>
</evidence>
<gene>
    <name evidence="1" type="ORF">EXN75_09160</name>
</gene>
<dbReference type="AlphaFoldDB" id="A0A4Y8VIF5"/>
<dbReference type="Proteomes" id="UP000297872">
    <property type="component" value="Unassembled WGS sequence"/>
</dbReference>
<comment type="caution">
    <text evidence="1">The sequence shown here is derived from an EMBL/GenBank/DDBJ whole genome shotgun (WGS) entry which is preliminary data.</text>
</comment>
<keyword evidence="2" id="KW-1185">Reference proteome</keyword>
<proteinExistence type="predicted"/>
<evidence type="ECO:0000313" key="2">
    <source>
        <dbReference type="Proteomes" id="UP000297872"/>
    </source>
</evidence>
<protein>
    <submittedName>
        <fullName evidence="1">Uncharacterized protein</fullName>
    </submittedName>
</protein>
<dbReference type="GeneID" id="302995455"/>
<organism evidence="1 2">
    <name type="scientific">Segatella hominis</name>
    <dbReference type="NCBI Taxonomy" id="2518605"/>
    <lineage>
        <taxon>Bacteria</taxon>
        <taxon>Pseudomonadati</taxon>
        <taxon>Bacteroidota</taxon>
        <taxon>Bacteroidia</taxon>
        <taxon>Bacteroidales</taxon>
        <taxon>Prevotellaceae</taxon>
        <taxon>Segatella</taxon>
    </lineage>
</organism>